<organism evidence="1 4">
    <name type="scientific">Medicago truncatula</name>
    <name type="common">Barrel medic</name>
    <name type="synonym">Medicago tribuloides</name>
    <dbReference type="NCBI Taxonomy" id="3880"/>
    <lineage>
        <taxon>Eukaryota</taxon>
        <taxon>Viridiplantae</taxon>
        <taxon>Streptophyta</taxon>
        <taxon>Embryophyta</taxon>
        <taxon>Tracheophyta</taxon>
        <taxon>Spermatophyta</taxon>
        <taxon>Magnoliopsida</taxon>
        <taxon>eudicotyledons</taxon>
        <taxon>Gunneridae</taxon>
        <taxon>Pentapetalae</taxon>
        <taxon>rosids</taxon>
        <taxon>fabids</taxon>
        <taxon>Fabales</taxon>
        <taxon>Fabaceae</taxon>
        <taxon>Papilionoideae</taxon>
        <taxon>50 kb inversion clade</taxon>
        <taxon>NPAAA clade</taxon>
        <taxon>Hologalegina</taxon>
        <taxon>IRL clade</taxon>
        <taxon>Trifolieae</taxon>
        <taxon>Medicago</taxon>
    </lineage>
</organism>
<gene>
    <name evidence="1" type="ordered locus">MTR_5g041670</name>
    <name evidence="2" type="ORF">MtrunA17_Chr5g0417691</name>
</gene>
<dbReference type="PaxDb" id="3880-AES96804"/>
<reference evidence="1 4" key="2">
    <citation type="journal article" date="2014" name="BMC Genomics">
        <title>An improved genome release (version Mt4.0) for the model legume Medicago truncatula.</title>
        <authorList>
            <person name="Tang H."/>
            <person name="Krishnakumar V."/>
            <person name="Bidwell S."/>
            <person name="Rosen B."/>
            <person name="Chan A."/>
            <person name="Zhou S."/>
            <person name="Gentzbittel L."/>
            <person name="Childs K.L."/>
            <person name="Yandell M."/>
            <person name="Gundlach H."/>
            <person name="Mayer K.F."/>
            <person name="Schwartz D.C."/>
            <person name="Town C.D."/>
        </authorList>
    </citation>
    <scope>GENOME REANNOTATION</scope>
    <source>
        <strain evidence="3 4">cv. Jemalong A17</strain>
    </source>
</reference>
<reference evidence="2" key="4">
    <citation type="journal article" date="2018" name="Nat. Plants">
        <title>Whole-genome landscape of Medicago truncatula symbiotic genes.</title>
        <authorList>
            <person name="Pecrix Y."/>
            <person name="Gamas P."/>
            <person name="Carrere S."/>
        </authorList>
    </citation>
    <scope>NUCLEOTIDE SEQUENCE</scope>
    <source>
        <tissue evidence="2">Leaves</tissue>
    </source>
</reference>
<dbReference type="HOGENOM" id="CLU_082252_2_0_1"/>
<dbReference type="EMBL" id="PSQE01000005">
    <property type="protein sequence ID" value="RHN55431.1"/>
    <property type="molecule type" value="Genomic_DNA"/>
</dbReference>
<sequence>MVTQFRIVDHLSQFGSFGGFSAHKRKIIRLIWFCPVLVLWKNEMQESSKIRVIISTTCLKTYAQSFDWLNGKNYFLAFDYHMVTKSF</sequence>
<dbReference type="Gramene" id="rna30610">
    <property type="protein sequence ID" value="RHN55431.1"/>
    <property type="gene ID" value="gene30610"/>
</dbReference>
<name>G7KGN8_MEDTR</name>
<evidence type="ECO:0000313" key="1">
    <source>
        <dbReference type="EMBL" id="AES96804.1"/>
    </source>
</evidence>
<dbReference type="EMBL" id="CM001221">
    <property type="protein sequence ID" value="AES96804.1"/>
    <property type="molecule type" value="Genomic_DNA"/>
</dbReference>
<protein>
    <submittedName>
        <fullName evidence="1 3">Uncharacterized protein</fullName>
    </submittedName>
</protein>
<dbReference type="Proteomes" id="UP000265566">
    <property type="component" value="Chromosome 5"/>
</dbReference>
<dbReference type="AlphaFoldDB" id="G7KGN8"/>
<evidence type="ECO:0000313" key="4">
    <source>
        <dbReference type="Proteomes" id="UP000002051"/>
    </source>
</evidence>
<dbReference type="EnsemblPlants" id="AES96804">
    <property type="protein sequence ID" value="AES96804"/>
    <property type="gene ID" value="MTR_5g041670"/>
</dbReference>
<dbReference type="Proteomes" id="UP000002051">
    <property type="component" value="Chromosome 5"/>
</dbReference>
<accession>G7KGN8</accession>
<evidence type="ECO:0000313" key="2">
    <source>
        <dbReference type="EMBL" id="RHN55431.1"/>
    </source>
</evidence>
<keyword evidence="4" id="KW-1185">Reference proteome</keyword>
<reference evidence="1 4" key="1">
    <citation type="journal article" date="2011" name="Nature">
        <title>The Medicago genome provides insight into the evolution of rhizobial symbioses.</title>
        <authorList>
            <person name="Young N.D."/>
            <person name="Debelle F."/>
            <person name="Oldroyd G.E."/>
            <person name="Geurts R."/>
            <person name="Cannon S.B."/>
            <person name="Udvardi M.K."/>
            <person name="Benedito V.A."/>
            <person name="Mayer K.F."/>
            <person name="Gouzy J."/>
            <person name="Schoof H."/>
            <person name="Van de Peer Y."/>
            <person name="Proost S."/>
            <person name="Cook D.R."/>
            <person name="Meyers B.C."/>
            <person name="Spannagl M."/>
            <person name="Cheung F."/>
            <person name="De Mita S."/>
            <person name="Krishnakumar V."/>
            <person name="Gundlach H."/>
            <person name="Zhou S."/>
            <person name="Mudge J."/>
            <person name="Bharti A.K."/>
            <person name="Murray J.D."/>
            <person name="Naoumkina M.A."/>
            <person name="Rosen B."/>
            <person name="Silverstein K.A."/>
            <person name="Tang H."/>
            <person name="Rombauts S."/>
            <person name="Zhao P.X."/>
            <person name="Zhou P."/>
            <person name="Barbe V."/>
            <person name="Bardou P."/>
            <person name="Bechner M."/>
            <person name="Bellec A."/>
            <person name="Berger A."/>
            <person name="Berges H."/>
            <person name="Bidwell S."/>
            <person name="Bisseling T."/>
            <person name="Choisne N."/>
            <person name="Couloux A."/>
            <person name="Denny R."/>
            <person name="Deshpande S."/>
            <person name="Dai X."/>
            <person name="Doyle J.J."/>
            <person name="Dudez A.M."/>
            <person name="Farmer A.D."/>
            <person name="Fouteau S."/>
            <person name="Franken C."/>
            <person name="Gibelin C."/>
            <person name="Gish J."/>
            <person name="Goldstein S."/>
            <person name="Gonzalez A.J."/>
            <person name="Green P.J."/>
            <person name="Hallab A."/>
            <person name="Hartog M."/>
            <person name="Hua A."/>
            <person name="Humphray S.J."/>
            <person name="Jeong D.H."/>
            <person name="Jing Y."/>
            <person name="Jocker A."/>
            <person name="Kenton S.M."/>
            <person name="Kim D.J."/>
            <person name="Klee K."/>
            <person name="Lai H."/>
            <person name="Lang C."/>
            <person name="Lin S."/>
            <person name="Macmil S.L."/>
            <person name="Magdelenat G."/>
            <person name="Matthews L."/>
            <person name="McCorrison J."/>
            <person name="Monaghan E.L."/>
            <person name="Mun J.H."/>
            <person name="Najar F.Z."/>
            <person name="Nicholson C."/>
            <person name="Noirot C."/>
            <person name="O'Bleness M."/>
            <person name="Paule C.R."/>
            <person name="Poulain J."/>
            <person name="Prion F."/>
            <person name="Qin B."/>
            <person name="Qu C."/>
            <person name="Retzel E.F."/>
            <person name="Riddle C."/>
            <person name="Sallet E."/>
            <person name="Samain S."/>
            <person name="Samson N."/>
            <person name="Sanders I."/>
            <person name="Saurat O."/>
            <person name="Scarpelli C."/>
            <person name="Schiex T."/>
            <person name="Segurens B."/>
            <person name="Severin A.J."/>
            <person name="Sherrier D.J."/>
            <person name="Shi R."/>
            <person name="Sims S."/>
            <person name="Singer S.R."/>
            <person name="Sinharoy S."/>
            <person name="Sterck L."/>
            <person name="Viollet A."/>
            <person name="Wang B.B."/>
            <person name="Wang K."/>
            <person name="Wang M."/>
            <person name="Wang X."/>
            <person name="Warfsmann J."/>
            <person name="Weissenbach J."/>
            <person name="White D.D."/>
            <person name="White J.D."/>
            <person name="Wiley G.B."/>
            <person name="Wincker P."/>
            <person name="Xing Y."/>
            <person name="Yang L."/>
            <person name="Yao Z."/>
            <person name="Ying F."/>
            <person name="Zhai J."/>
            <person name="Zhou L."/>
            <person name="Zuber A."/>
            <person name="Denarie J."/>
            <person name="Dixon R.A."/>
            <person name="May G.D."/>
            <person name="Schwartz D.C."/>
            <person name="Rogers J."/>
            <person name="Quetier F."/>
            <person name="Town C.D."/>
            <person name="Roe B.A."/>
        </authorList>
    </citation>
    <scope>NUCLEOTIDE SEQUENCE [LARGE SCALE GENOMIC DNA]</scope>
    <source>
        <strain evidence="1">A17</strain>
        <strain evidence="3 4">cv. Jemalong A17</strain>
    </source>
</reference>
<reference evidence="3" key="3">
    <citation type="submission" date="2015-04" db="UniProtKB">
        <authorList>
            <consortium name="EnsemblPlants"/>
        </authorList>
    </citation>
    <scope>IDENTIFICATION</scope>
    <source>
        <strain evidence="3">cv. Jemalong A17</strain>
    </source>
</reference>
<proteinExistence type="predicted"/>
<evidence type="ECO:0000313" key="3">
    <source>
        <dbReference type="EnsemblPlants" id="AES96804"/>
    </source>
</evidence>